<reference evidence="1" key="1">
    <citation type="submission" date="2011-11" db="EMBL/GenBank/DDBJ databases">
        <title>Improved High-Quality Draft sequence of Desulfovibrio sp. U5L.</title>
        <authorList>
            <consortium name="US DOE Joint Genome Institute"/>
            <person name="Lucas S."/>
            <person name="Han J."/>
            <person name="Lapidus A."/>
            <person name="Cheng J.-F."/>
            <person name="Goodwin L."/>
            <person name="Pitluck S."/>
            <person name="Peters L."/>
            <person name="Ovchinnikova G."/>
            <person name="Held B."/>
            <person name="Detter J.C."/>
            <person name="Han C."/>
            <person name="Tapia R."/>
            <person name="Land M."/>
            <person name="Hauser L."/>
            <person name="Kyrpides N."/>
            <person name="Ivanova N."/>
            <person name="Pagani I."/>
            <person name="Gabster J."/>
            <person name="Walker C."/>
            <person name="Stolyar S."/>
            <person name="Stahl D."/>
            <person name="Arkin A."/>
            <person name="Dehal P."/>
            <person name="Hazen T."/>
            <person name="Woyke T."/>
        </authorList>
    </citation>
    <scope>NUCLEOTIDE SEQUENCE [LARGE SCALE GENOMIC DNA]</scope>
    <source>
        <strain evidence="1">U5L</strain>
    </source>
</reference>
<dbReference type="OrthoDB" id="9780934at2"/>
<dbReference type="Pfam" id="PF03692">
    <property type="entry name" value="CxxCxxCC"/>
    <property type="match status" value="1"/>
</dbReference>
<name>I2Q7F3_9BACT</name>
<organism evidence="1">
    <name type="scientific">Desulfovibrio sp. U5L</name>
    <dbReference type="NCBI Taxonomy" id="596152"/>
    <lineage>
        <taxon>Bacteria</taxon>
        <taxon>Pseudomonadati</taxon>
        <taxon>Thermodesulfobacteriota</taxon>
        <taxon>Desulfovibrionia</taxon>
        <taxon>Desulfovibrionales</taxon>
        <taxon>Desulfovibrionaceae</taxon>
        <taxon>Desulfovibrio</taxon>
    </lineage>
</organism>
<dbReference type="HOGENOM" id="CLU_074313_0_0_7"/>
<accession>I2Q7F3</accession>
<dbReference type="EMBL" id="JH600068">
    <property type="protein sequence ID" value="EIG55709.1"/>
    <property type="molecule type" value="Genomic_DNA"/>
</dbReference>
<dbReference type="InterPro" id="IPR005358">
    <property type="entry name" value="Puta_zinc/iron-chelating_dom"/>
</dbReference>
<evidence type="ECO:0000313" key="1">
    <source>
        <dbReference type="EMBL" id="EIG55709.1"/>
    </source>
</evidence>
<gene>
    <name evidence="1" type="ORF">DesU5LDRAFT_4117</name>
</gene>
<sequence length="221" mass="23551">MHLPMPTPDASCRRCGACCRAGGPALHRSDLPLAASGLLGPDTLVTLRRGDHVADNVAGGVGPAPAELVKVRPGPDGRTCRFFTTPAACSVHDRRPAECRALFCAAPEALAAMYRLDRLTRADLLPPGSGLADLCAHHEAATDLVRLETLCRLALAGDEAARNEAYKMVKLDAAYRQLLPERTGIAPATLTFYLGRPPREALPACRALLAPGGLYNLWRRA</sequence>
<protein>
    <submittedName>
        <fullName evidence="1">Uncharacterized protein family (UPF0153)</fullName>
    </submittedName>
</protein>
<dbReference type="AlphaFoldDB" id="I2Q7F3"/>
<dbReference type="eggNOG" id="COG0727">
    <property type="taxonomic scope" value="Bacteria"/>
</dbReference>
<dbReference type="STRING" id="596152.DesU5LDRAFT_4117"/>
<proteinExistence type="predicted"/>